<dbReference type="RefSeq" id="WP_143043672.1">
    <property type="nucleotide sequence ID" value="NZ_FNDJ01000004.1"/>
</dbReference>
<keyword evidence="2" id="KW-1185">Reference proteome</keyword>
<accession>A0A1G8IK73</accession>
<dbReference type="EMBL" id="FNDJ01000004">
    <property type="protein sequence ID" value="SDI19305.1"/>
    <property type="molecule type" value="Genomic_DNA"/>
</dbReference>
<evidence type="ECO:0000313" key="2">
    <source>
        <dbReference type="Proteomes" id="UP000199202"/>
    </source>
</evidence>
<evidence type="ECO:0000313" key="1">
    <source>
        <dbReference type="EMBL" id="SDI19305.1"/>
    </source>
</evidence>
<organism evidence="1 2">
    <name type="scientific">Nonomuraea jiangxiensis</name>
    <dbReference type="NCBI Taxonomy" id="633440"/>
    <lineage>
        <taxon>Bacteria</taxon>
        <taxon>Bacillati</taxon>
        <taxon>Actinomycetota</taxon>
        <taxon>Actinomycetes</taxon>
        <taxon>Streptosporangiales</taxon>
        <taxon>Streptosporangiaceae</taxon>
        <taxon>Nonomuraea</taxon>
    </lineage>
</organism>
<name>A0A1G8IK73_9ACTN</name>
<dbReference type="Proteomes" id="UP000199202">
    <property type="component" value="Unassembled WGS sequence"/>
</dbReference>
<sequence length="81" mass="9053">MVLELTVRRNDGTGIPNSPIDGIRVLAALPRHWQTYLRQAGGDIVVHVHTDESERVGDEVRKLFAGPENDEWVLVACRPLP</sequence>
<proteinExistence type="predicted"/>
<gene>
    <name evidence="1" type="ORF">SAMN05421869_104517</name>
</gene>
<protein>
    <submittedName>
        <fullName evidence="1">Uncharacterized protein</fullName>
    </submittedName>
</protein>
<dbReference type="STRING" id="633440.SAMN05421869_104517"/>
<dbReference type="OrthoDB" id="3541889at2"/>
<reference evidence="1 2" key="1">
    <citation type="submission" date="2016-10" db="EMBL/GenBank/DDBJ databases">
        <authorList>
            <person name="de Groot N.N."/>
        </authorList>
    </citation>
    <scope>NUCLEOTIDE SEQUENCE [LARGE SCALE GENOMIC DNA]</scope>
    <source>
        <strain evidence="1 2">CGMCC 4.6533</strain>
    </source>
</reference>
<dbReference type="AlphaFoldDB" id="A0A1G8IK73"/>